<organism evidence="1 2">
    <name type="scientific">Naasia aerilata</name>
    <dbReference type="NCBI Taxonomy" id="1162966"/>
    <lineage>
        <taxon>Bacteria</taxon>
        <taxon>Bacillati</taxon>
        <taxon>Actinomycetota</taxon>
        <taxon>Actinomycetes</taxon>
        <taxon>Micrococcales</taxon>
        <taxon>Microbacteriaceae</taxon>
        <taxon>Naasia</taxon>
    </lineage>
</organism>
<dbReference type="Proteomes" id="UP001321498">
    <property type="component" value="Chromosome"/>
</dbReference>
<proteinExistence type="predicted"/>
<sequence>MVESLSAAQARRVALAAQGIGRPKPDAVGTRQLNSLVARLGLLQIDSVNVFERSHYLPVFARLGAYDRALLDRLLFASRGPYIEYLAHVACFIPVEAWSLFRWRMDAYREKHATKPWVQANGAMLDWLRAELAEKGPLAASEIEHDANVRRGPWWGWSDVKEGLEYLFWWGEVVTAGRSRFERRYALAEQVLPRSVLDAEVPKAEAYRELLRRAARAHGVGTARDLADYYRLVGPEVGAALRDLEDEGELVPVTVEGWKRDGRPLRAWRHRDARVPRRVDSAALLSPFDPVVWERSRTERLFGFHYRIEIYTPAPQRRFGYYVLPVLVDDELVGRLDLKSDRQAGVLRVQAAWSEEGRAEAHVERIAALLHDAAAWQGLDSVAVEPRGTLSPALSSALARGESVA</sequence>
<evidence type="ECO:0000313" key="2">
    <source>
        <dbReference type="Proteomes" id="UP001321498"/>
    </source>
</evidence>
<accession>A0ABM8G926</accession>
<dbReference type="PANTHER" id="PTHR30528">
    <property type="entry name" value="CYTOPLASMIC PROTEIN"/>
    <property type="match status" value="1"/>
</dbReference>
<dbReference type="EMBL" id="AP027731">
    <property type="protein sequence ID" value="BDZ44678.1"/>
    <property type="molecule type" value="Genomic_DNA"/>
</dbReference>
<dbReference type="PANTHER" id="PTHR30528:SF0">
    <property type="entry name" value="CYTOPLASMIC PROTEIN"/>
    <property type="match status" value="1"/>
</dbReference>
<evidence type="ECO:0000313" key="1">
    <source>
        <dbReference type="EMBL" id="BDZ44678.1"/>
    </source>
</evidence>
<evidence type="ECO:0008006" key="3">
    <source>
        <dbReference type="Google" id="ProtNLM"/>
    </source>
</evidence>
<reference evidence="2" key="1">
    <citation type="journal article" date="2019" name="Int. J. Syst. Evol. Microbiol.">
        <title>The Global Catalogue of Microorganisms (GCM) 10K type strain sequencing project: providing services to taxonomists for standard genome sequencing and annotation.</title>
        <authorList>
            <consortium name="The Broad Institute Genomics Platform"/>
            <consortium name="The Broad Institute Genome Sequencing Center for Infectious Disease"/>
            <person name="Wu L."/>
            <person name="Ma J."/>
        </authorList>
    </citation>
    <scope>NUCLEOTIDE SEQUENCE [LARGE SCALE GENOMIC DNA]</scope>
    <source>
        <strain evidence="2">NBRC 108725</strain>
    </source>
</reference>
<gene>
    <name evidence="1" type="ORF">GCM10025866_05870</name>
</gene>
<protein>
    <recommendedName>
        <fullName evidence="3">Winged helix-turn-helix domain-containing protein</fullName>
    </recommendedName>
</protein>
<dbReference type="RefSeq" id="WP_286278107.1">
    <property type="nucleotide sequence ID" value="NZ_AP027731.1"/>
</dbReference>
<dbReference type="Pfam" id="PF06224">
    <property type="entry name" value="AlkZ-like"/>
    <property type="match status" value="1"/>
</dbReference>
<keyword evidence="2" id="KW-1185">Reference proteome</keyword>
<dbReference type="InterPro" id="IPR009351">
    <property type="entry name" value="AlkZ-like"/>
</dbReference>
<name>A0ABM8G926_9MICO</name>